<dbReference type="RefSeq" id="WP_191717949.1">
    <property type="nucleotide sequence ID" value="NZ_JACSQP010000002.1"/>
</dbReference>
<protein>
    <submittedName>
        <fullName evidence="3">NADP-dependent oxidoreductase</fullName>
    </submittedName>
</protein>
<dbReference type="PANTHER" id="PTHR44154:SF1">
    <property type="entry name" value="QUINONE OXIDOREDUCTASE"/>
    <property type="match status" value="1"/>
</dbReference>
<feature type="domain" description="Enoyl reductase (ER)" evidence="2">
    <location>
        <begin position="11"/>
        <end position="313"/>
    </location>
</feature>
<dbReference type="PANTHER" id="PTHR44154">
    <property type="entry name" value="QUINONE OXIDOREDUCTASE"/>
    <property type="match status" value="1"/>
</dbReference>
<proteinExistence type="predicted"/>
<dbReference type="Pfam" id="PF00107">
    <property type="entry name" value="ADH_zinc_N"/>
    <property type="match status" value="1"/>
</dbReference>
<dbReference type="CDD" id="cd05289">
    <property type="entry name" value="MDR_like_2"/>
    <property type="match status" value="1"/>
</dbReference>
<gene>
    <name evidence="3" type="ORF">H9651_04855</name>
</gene>
<dbReference type="Gene3D" id="3.90.180.10">
    <property type="entry name" value="Medium-chain alcohol dehydrogenases, catalytic domain"/>
    <property type="match status" value="1"/>
</dbReference>
<comment type="caution">
    <text evidence="3">The sequence shown here is derived from an EMBL/GenBank/DDBJ whole genome shotgun (WGS) entry which is preliminary data.</text>
</comment>
<dbReference type="InterPro" id="IPR011032">
    <property type="entry name" value="GroES-like_sf"/>
</dbReference>
<reference evidence="3 4" key="1">
    <citation type="submission" date="2020-08" db="EMBL/GenBank/DDBJ databases">
        <title>A Genomic Blueprint of the Chicken Gut Microbiome.</title>
        <authorList>
            <person name="Gilroy R."/>
            <person name="Ravi A."/>
            <person name="Getino M."/>
            <person name="Pursley I."/>
            <person name="Horton D.L."/>
            <person name="Alikhan N.-F."/>
            <person name="Baker D."/>
            <person name="Gharbi K."/>
            <person name="Hall N."/>
            <person name="Watson M."/>
            <person name="Adriaenssens E.M."/>
            <person name="Foster-Nyarko E."/>
            <person name="Jarju S."/>
            <person name="Secka A."/>
            <person name="Antonio M."/>
            <person name="Oren A."/>
            <person name="Chaudhuri R."/>
            <person name="La Ragione R.M."/>
            <person name="Hildebrand F."/>
            <person name="Pallen M.J."/>
        </authorList>
    </citation>
    <scope>NUCLEOTIDE SEQUENCE [LARGE SCALE GENOMIC DNA]</scope>
    <source>
        <strain evidence="3 4">Sa4CUA7</strain>
    </source>
</reference>
<evidence type="ECO:0000259" key="2">
    <source>
        <dbReference type="SMART" id="SM00829"/>
    </source>
</evidence>
<dbReference type="Proteomes" id="UP000648352">
    <property type="component" value="Unassembled WGS sequence"/>
</dbReference>
<dbReference type="Gene3D" id="3.40.50.720">
    <property type="entry name" value="NAD(P)-binding Rossmann-like Domain"/>
    <property type="match status" value="1"/>
</dbReference>
<evidence type="ECO:0000256" key="1">
    <source>
        <dbReference type="ARBA" id="ARBA00022857"/>
    </source>
</evidence>
<dbReference type="SMART" id="SM00829">
    <property type="entry name" value="PKS_ER"/>
    <property type="match status" value="1"/>
</dbReference>
<sequence length="315" mass="32150">MSRAIVYTEFGEPEVLHEVEVPAHEPGPGQVAVRIQTAGVNPIDAKLRAGLRASAPPSLDKPRRLGMDAAGIVTAVGDDVDGYRPGDPVVLSGVNGCYADEVVAAVDKVFARPAAVTAAAGAALGIPIGTAYQCVRSLAIGAGDTLLVHGGSGSVGQAVIQFARLAGADVIATSSERRTERVAALGASPVLYGPGLVDRVRAVAGDGITAILDCAGTDEALEASFELLEDRTRIATIVRGPDAERLGIRAFSGGAPWPLTAQQLAWRVEAVPVALALLAAGVFDVELGPTLPLSEAAEAHRLVAQGVDGKITLVP</sequence>
<dbReference type="InterPro" id="IPR013149">
    <property type="entry name" value="ADH-like_C"/>
</dbReference>
<dbReference type="InterPro" id="IPR036291">
    <property type="entry name" value="NAD(P)-bd_dom_sf"/>
</dbReference>
<keyword evidence="4" id="KW-1185">Reference proteome</keyword>
<dbReference type="InterPro" id="IPR051603">
    <property type="entry name" value="Zinc-ADH_QOR/CCCR"/>
</dbReference>
<dbReference type="InterPro" id="IPR013154">
    <property type="entry name" value="ADH-like_N"/>
</dbReference>
<dbReference type="SUPFAM" id="SSF50129">
    <property type="entry name" value="GroES-like"/>
    <property type="match status" value="1"/>
</dbReference>
<dbReference type="Pfam" id="PF08240">
    <property type="entry name" value="ADH_N"/>
    <property type="match status" value="1"/>
</dbReference>
<dbReference type="EMBL" id="JACSQP010000002">
    <property type="protein sequence ID" value="MBD7956956.1"/>
    <property type="molecule type" value="Genomic_DNA"/>
</dbReference>
<accession>A0ABR8S0F3</accession>
<evidence type="ECO:0000313" key="4">
    <source>
        <dbReference type="Proteomes" id="UP000648352"/>
    </source>
</evidence>
<name>A0ABR8S0F3_9MICO</name>
<dbReference type="InterPro" id="IPR020843">
    <property type="entry name" value="ER"/>
</dbReference>
<dbReference type="SUPFAM" id="SSF51735">
    <property type="entry name" value="NAD(P)-binding Rossmann-fold domains"/>
    <property type="match status" value="1"/>
</dbReference>
<keyword evidence="1" id="KW-0521">NADP</keyword>
<evidence type="ECO:0000313" key="3">
    <source>
        <dbReference type="EMBL" id="MBD7956956.1"/>
    </source>
</evidence>
<organism evidence="3 4">
    <name type="scientific">Microbacterium pullorum</name>
    <dbReference type="NCBI Taxonomy" id="2762236"/>
    <lineage>
        <taxon>Bacteria</taxon>
        <taxon>Bacillati</taxon>
        <taxon>Actinomycetota</taxon>
        <taxon>Actinomycetes</taxon>
        <taxon>Micrococcales</taxon>
        <taxon>Microbacteriaceae</taxon>
        <taxon>Microbacterium</taxon>
    </lineage>
</organism>